<protein>
    <submittedName>
        <fullName evidence="2">Uncharacterized protein</fullName>
    </submittedName>
</protein>
<evidence type="ECO:0000313" key="2">
    <source>
        <dbReference type="EMBL" id="SFM67923.1"/>
    </source>
</evidence>
<dbReference type="EMBL" id="FOUJ01000004">
    <property type="protein sequence ID" value="SFM67923.1"/>
    <property type="molecule type" value="Genomic_DNA"/>
</dbReference>
<sequence length="59" mass="6857">MRYFYDVKGLLILTIIIYYAFFVLLPEITSLTSADFSTSRAIGVSFIVAAWVSMRGWRW</sequence>
<accession>A0A1I4SUE9</accession>
<keyword evidence="3" id="KW-1185">Reference proteome</keyword>
<keyword evidence="1" id="KW-0472">Membrane</keyword>
<organism evidence="2 3">
    <name type="scientific">Methanolobus profundi</name>
    <dbReference type="NCBI Taxonomy" id="487685"/>
    <lineage>
        <taxon>Archaea</taxon>
        <taxon>Methanobacteriati</taxon>
        <taxon>Methanobacteriota</taxon>
        <taxon>Stenosarchaea group</taxon>
        <taxon>Methanomicrobia</taxon>
        <taxon>Methanosarcinales</taxon>
        <taxon>Methanosarcinaceae</taxon>
        <taxon>Methanolobus</taxon>
    </lineage>
</organism>
<proteinExistence type="predicted"/>
<feature type="transmembrane region" description="Helical" evidence="1">
    <location>
        <begin position="37"/>
        <end position="54"/>
    </location>
</feature>
<evidence type="ECO:0000313" key="3">
    <source>
        <dbReference type="Proteomes" id="UP000198535"/>
    </source>
</evidence>
<dbReference type="STRING" id="487685.SAMN04488696_2012"/>
<feature type="transmembrane region" description="Helical" evidence="1">
    <location>
        <begin position="7"/>
        <end position="25"/>
    </location>
</feature>
<gene>
    <name evidence="2" type="ORF">SAMN04488696_2012</name>
</gene>
<reference evidence="3" key="1">
    <citation type="submission" date="2016-10" db="EMBL/GenBank/DDBJ databases">
        <authorList>
            <person name="Varghese N."/>
            <person name="Submissions S."/>
        </authorList>
    </citation>
    <scope>NUCLEOTIDE SEQUENCE [LARGE SCALE GENOMIC DNA]</scope>
    <source>
        <strain evidence="3">Mob M</strain>
    </source>
</reference>
<dbReference type="AlphaFoldDB" id="A0A1I4SUE9"/>
<evidence type="ECO:0000256" key="1">
    <source>
        <dbReference type="SAM" id="Phobius"/>
    </source>
</evidence>
<keyword evidence="1" id="KW-1133">Transmembrane helix</keyword>
<keyword evidence="1" id="KW-0812">Transmembrane</keyword>
<dbReference type="Proteomes" id="UP000198535">
    <property type="component" value="Unassembled WGS sequence"/>
</dbReference>
<name>A0A1I4SUE9_9EURY</name>